<dbReference type="PANTHER" id="PTHR40261">
    <property type="match status" value="1"/>
</dbReference>
<proteinExistence type="predicted"/>
<dbReference type="AlphaFoldDB" id="A0A5B8RRL6"/>
<evidence type="ECO:0000313" key="6">
    <source>
        <dbReference type="EMBL" id="QEA12196.1"/>
    </source>
</evidence>
<feature type="domain" description="Rieske" evidence="5">
    <location>
        <begin position="11"/>
        <end position="116"/>
    </location>
</feature>
<dbReference type="InterPro" id="IPR017941">
    <property type="entry name" value="Rieske_2Fe-2S"/>
</dbReference>
<dbReference type="Proteomes" id="UP000321199">
    <property type="component" value="Chromosome"/>
</dbReference>
<sequence>MAPAEPRPERIYLCDSGALGDGGTGVAFDVVYRGERLRAFAVRWRGQVHAYLNRCSHVRSELDYREGHFFDADGLLLVCATHGAVFEPDTGCCVGGPGRGPLVKVRLSECEGRVYWHTAPLLQPPAP</sequence>
<evidence type="ECO:0000259" key="5">
    <source>
        <dbReference type="PROSITE" id="PS51296"/>
    </source>
</evidence>
<dbReference type="OrthoDB" id="9794779at2"/>
<organism evidence="6 7">
    <name type="scientific">Comamonas flocculans</name>
    <dbReference type="NCBI Taxonomy" id="2597701"/>
    <lineage>
        <taxon>Bacteria</taxon>
        <taxon>Pseudomonadati</taxon>
        <taxon>Pseudomonadota</taxon>
        <taxon>Betaproteobacteria</taxon>
        <taxon>Burkholderiales</taxon>
        <taxon>Comamonadaceae</taxon>
        <taxon>Comamonas</taxon>
    </lineage>
</organism>
<evidence type="ECO:0000256" key="1">
    <source>
        <dbReference type="ARBA" id="ARBA00022714"/>
    </source>
</evidence>
<evidence type="ECO:0000256" key="3">
    <source>
        <dbReference type="ARBA" id="ARBA00023004"/>
    </source>
</evidence>
<dbReference type="InterPro" id="IPR036922">
    <property type="entry name" value="Rieske_2Fe-2S_sf"/>
</dbReference>
<dbReference type="GO" id="GO:0051537">
    <property type="term" value="F:2 iron, 2 sulfur cluster binding"/>
    <property type="evidence" value="ECO:0007669"/>
    <property type="project" value="UniProtKB-KW"/>
</dbReference>
<evidence type="ECO:0000256" key="2">
    <source>
        <dbReference type="ARBA" id="ARBA00022723"/>
    </source>
</evidence>
<keyword evidence="2" id="KW-0479">Metal-binding</keyword>
<keyword evidence="3" id="KW-0408">Iron</keyword>
<dbReference type="Gene3D" id="2.102.10.10">
    <property type="entry name" value="Rieske [2Fe-2S] iron-sulphur domain"/>
    <property type="match status" value="1"/>
</dbReference>
<protein>
    <submittedName>
        <fullName evidence="6">Rieske 2Fe-2S domain-containing protein</fullName>
    </submittedName>
</protein>
<dbReference type="EMBL" id="CP042344">
    <property type="protein sequence ID" value="QEA12196.1"/>
    <property type="molecule type" value="Genomic_DNA"/>
</dbReference>
<keyword evidence="7" id="KW-1185">Reference proteome</keyword>
<keyword evidence="1" id="KW-0001">2Fe-2S</keyword>
<accession>A0A5B8RRL6</accession>
<dbReference type="SUPFAM" id="SSF50022">
    <property type="entry name" value="ISP domain"/>
    <property type="match status" value="1"/>
</dbReference>
<gene>
    <name evidence="6" type="ORF">FOZ74_03615</name>
</gene>
<dbReference type="GO" id="GO:0046872">
    <property type="term" value="F:metal ion binding"/>
    <property type="evidence" value="ECO:0007669"/>
    <property type="project" value="UniProtKB-KW"/>
</dbReference>
<dbReference type="PROSITE" id="PS51296">
    <property type="entry name" value="RIESKE"/>
    <property type="match status" value="1"/>
</dbReference>
<dbReference type="Pfam" id="PF00355">
    <property type="entry name" value="Rieske"/>
    <property type="match status" value="1"/>
</dbReference>
<reference evidence="6 7" key="1">
    <citation type="submission" date="2019-07" db="EMBL/GenBank/DDBJ databases">
        <title>Complete genome sequence of Comamonas sp. NLF 7-7 isolated from livestock.</title>
        <authorList>
            <person name="Kim D.H."/>
            <person name="Kim J.G."/>
        </authorList>
    </citation>
    <scope>NUCLEOTIDE SEQUENCE [LARGE SCALE GENOMIC DNA]</scope>
    <source>
        <strain evidence="6 7">NLF 7-7</strain>
    </source>
</reference>
<name>A0A5B8RRL6_9BURK</name>
<evidence type="ECO:0000313" key="7">
    <source>
        <dbReference type="Proteomes" id="UP000321199"/>
    </source>
</evidence>
<keyword evidence="4" id="KW-0411">Iron-sulfur</keyword>
<dbReference type="PANTHER" id="PTHR40261:SF1">
    <property type="entry name" value="RIESKE DOMAIN-CONTAINING PROTEIN"/>
    <property type="match status" value="1"/>
</dbReference>
<dbReference type="RefSeq" id="WP_146911789.1">
    <property type="nucleotide sequence ID" value="NZ_CP042344.1"/>
</dbReference>
<dbReference type="KEGG" id="cof:FOZ74_03615"/>
<evidence type="ECO:0000256" key="4">
    <source>
        <dbReference type="ARBA" id="ARBA00023014"/>
    </source>
</evidence>